<evidence type="ECO:0000313" key="1">
    <source>
        <dbReference type="EMBL" id="KAF8364959.1"/>
    </source>
</evidence>
<name>A0A834Y6D0_TETSI</name>
<organism evidence="1 3">
    <name type="scientific">Tetracentron sinense</name>
    <name type="common">Spur-leaf</name>
    <dbReference type="NCBI Taxonomy" id="13715"/>
    <lineage>
        <taxon>Eukaryota</taxon>
        <taxon>Viridiplantae</taxon>
        <taxon>Streptophyta</taxon>
        <taxon>Embryophyta</taxon>
        <taxon>Tracheophyta</taxon>
        <taxon>Spermatophyta</taxon>
        <taxon>Magnoliopsida</taxon>
        <taxon>Trochodendrales</taxon>
        <taxon>Trochodendraceae</taxon>
        <taxon>Tetracentron</taxon>
    </lineage>
</organism>
<keyword evidence="3" id="KW-1185">Reference proteome</keyword>
<dbReference type="PANTHER" id="PTHR34456:SF13">
    <property type="entry name" value="REVERSE TRANSCRIPTASE DOMAIN-CONTAINING PROTEIN"/>
    <property type="match status" value="1"/>
</dbReference>
<evidence type="ECO:0008006" key="4">
    <source>
        <dbReference type="Google" id="ProtNLM"/>
    </source>
</evidence>
<accession>A0A834Y6D0</accession>
<dbReference type="OrthoDB" id="1050647at2759"/>
<dbReference type="EMBL" id="JABCRI010000025">
    <property type="protein sequence ID" value="KAF8376893.1"/>
    <property type="molecule type" value="Genomic_DNA"/>
</dbReference>
<evidence type="ECO:0000313" key="2">
    <source>
        <dbReference type="EMBL" id="KAF8376893.1"/>
    </source>
</evidence>
<dbReference type="Pfam" id="PF05919">
    <property type="entry name" value="Mitovir_RNA_pol"/>
    <property type="match status" value="1"/>
</dbReference>
<gene>
    <name evidence="2" type="ORF">HHK36_031403</name>
    <name evidence="1" type="ORF">HHK36_033043</name>
</gene>
<dbReference type="InterPro" id="IPR008686">
    <property type="entry name" value="RNA_pol_mitovir"/>
</dbReference>
<evidence type="ECO:0000313" key="3">
    <source>
        <dbReference type="Proteomes" id="UP000655225"/>
    </source>
</evidence>
<dbReference type="PANTHER" id="PTHR34456">
    <property type="entry name" value="MITOVIRUS RNA-DEPENDENT RNA POLYMERASE"/>
    <property type="match status" value="1"/>
</dbReference>
<sequence length="500" mass="56069">MRGSKSIGKGLPTEEGRWVGIGGHSLFKSRSSSFGAQGPVICSSQSFVQIEDSHIKTEWERHYPLSGIFLRVNDRDSSFRRSSRALRVSNCGGRGVHYPIFLENNECGRGNSEGKALVKRIELSRIASNSYGEKCSNQKMGIRVVTIGRRSGLLFLALYLKQCSSSLQTAYGGVKPRQHKQLPVPIKLSRSGLPVPVEPGITWVPTWKSLPNSDHDFDRKAPSSPFTSMVFELTAFASQCQIIHSLEGMFSPGILWTKGYIYAPLDYSRNQTQTWKSLEWYERCCGPYLPTIEQVFPTVFIRMGKLASSIEGAGKRRIFAIGNAIKQSLLRPFHEWFMKILKAIPMDGTFAQSAPLENLRGLSNLYSFDLKSATDRWSLELLFRLVACLFPPNLAASLVQSTLGFNSFFVGKNMVKKPTVVCFQAGQPLGYLCSWPLFALSHHFVVWLAANRVYPGWHFKHYAILGDDVVIGDKRLACHYESIQLLNSIVELIRKLSVEV</sequence>
<geneLocation type="mitochondrion" evidence="2"/>
<dbReference type="AlphaFoldDB" id="A0A834Y6D0"/>
<dbReference type="EMBL" id="JABCRI010001121">
    <property type="protein sequence ID" value="KAF8364959.1"/>
    <property type="molecule type" value="Genomic_DNA"/>
</dbReference>
<keyword evidence="2" id="KW-0496">Mitochondrion</keyword>
<dbReference type="Proteomes" id="UP000655225">
    <property type="component" value="Unassembled WGS sequence"/>
</dbReference>
<reference evidence="1 3" key="1">
    <citation type="submission" date="2020-04" db="EMBL/GenBank/DDBJ databases">
        <title>Plant Genome Project.</title>
        <authorList>
            <person name="Zhang R.-G."/>
        </authorList>
    </citation>
    <scope>NUCLEOTIDE SEQUENCE [LARGE SCALE GENOMIC DNA]</scope>
    <source>
        <strain evidence="1">YNK0</strain>
        <tissue evidence="1">Leaf</tissue>
    </source>
</reference>
<comment type="caution">
    <text evidence="1">The sequence shown here is derived from an EMBL/GenBank/DDBJ whole genome shotgun (WGS) entry which is preliminary data.</text>
</comment>
<proteinExistence type="predicted"/>
<dbReference type="InterPro" id="IPR043502">
    <property type="entry name" value="DNA/RNA_pol_sf"/>
</dbReference>
<dbReference type="SUPFAM" id="SSF56672">
    <property type="entry name" value="DNA/RNA polymerases"/>
    <property type="match status" value="1"/>
</dbReference>
<protein>
    <recommendedName>
        <fullName evidence="4">RNA-dependent RNA polymerase</fullName>
    </recommendedName>
</protein>